<feature type="transmembrane region" description="Helical" evidence="3">
    <location>
        <begin position="113"/>
        <end position="139"/>
    </location>
</feature>
<protein>
    <submittedName>
        <fullName evidence="4">Oligopeptide transport system permease protein AppC</fullName>
    </submittedName>
</protein>
<name>A0AA35TUC3_GEOBA</name>
<organism evidence="4 5">
    <name type="scientific">Geodia barretti</name>
    <name type="common">Barrett's horny sponge</name>
    <dbReference type="NCBI Taxonomy" id="519541"/>
    <lineage>
        <taxon>Eukaryota</taxon>
        <taxon>Metazoa</taxon>
        <taxon>Porifera</taxon>
        <taxon>Demospongiae</taxon>
        <taxon>Heteroscleromorpha</taxon>
        <taxon>Tetractinellida</taxon>
        <taxon>Astrophorina</taxon>
        <taxon>Geodiidae</taxon>
        <taxon>Geodia</taxon>
    </lineage>
</organism>
<evidence type="ECO:0000313" key="5">
    <source>
        <dbReference type="Proteomes" id="UP001174909"/>
    </source>
</evidence>
<keyword evidence="2" id="KW-0813">Transport</keyword>
<sequence length="143" mass="15998">MYQPPQFTLADIHRRTHRTTATRIFYVLRRWPIIPILIIVALVTCAAFAEYISPSLPNRQDLRDRTAAPFWYPQCVGDEKPYFDYCSRGGKYILGADPLGRDVLSRIIHGARIALTLAVISITIGTLVGTTLGLAAGYFGQSR</sequence>
<dbReference type="GO" id="GO:0005886">
    <property type="term" value="C:plasma membrane"/>
    <property type="evidence" value="ECO:0007669"/>
    <property type="project" value="UniProtKB-SubCell"/>
</dbReference>
<dbReference type="EMBL" id="CASHTH010004130">
    <property type="protein sequence ID" value="CAI8053929.1"/>
    <property type="molecule type" value="Genomic_DNA"/>
</dbReference>
<keyword evidence="3" id="KW-1133">Transmembrane helix</keyword>
<dbReference type="PANTHER" id="PTHR43386">
    <property type="entry name" value="OLIGOPEPTIDE TRANSPORT SYSTEM PERMEASE PROTEIN APPC"/>
    <property type="match status" value="1"/>
</dbReference>
<gene>
    <name evidence="4" type="ORF">GBAR_LOCUS29478</name>
</gene>
<reference evidence="4" key="1">
    <citation type="submission" date="2023-03" db="EMBL/GenBank/DDBJ databases">
        <authorList>
            <person name="Steffen K."/>
            <person name="Cardenas P."/>
        </authorList>
    </citation>
    <scope>NUCLEOTIDE SEQUENCE</scope>
</reference>
<keyword evidence="3" id="KW-0472">Membrane</keyword>
<dbReference type="Proteomes" id="UP001174909">
    <property type="component" value="Unassembled WGS sequence"/>
</dbReference>
<keyword evidence="3" id="KW-0812">Transmembrane</keyword>
<dbReference type="InterPro" id="IPR050366">
    <property type="entry name" value="BP-dependent_transpt_permease"/>
</dbReference>
<accession>A0AA35TUC3</accession>
<dbReference type="AlphaFoldDB" id="A0AA35TUC3"/>
<keyword evidence="5" id="KW-1185">Reference proteome</keyword>
<evidence type="ECO:0000256" key="3">
    <source>
        <dbReference type="SAM" id="Phobius"/>
    </source>
</evidence>
<evidence type="ECO:0000313" key="4">
    <source>
        <dbReference type="EMBL" id="CAI8053929.1"/>
    </source>
</evidence>
<evidence type="ECO:0000256" key="2">
    <source>
        <dbReference type="ARBA" id="ARBA00022448"/>
    </source>
</evidence>
<proteinExistence type="predicted"/>
<feature type="transmembrane region" description="Helical" evidence="3">
    <location>
        <begin position="33"/>
        <end position="53"/>
    </location>
</feature>
<dbReference type="PANTHER" id="PTHR43386:SF1">
    <property type="entry name" value="D,D-DIPEPTIDE TRANSPORT SYSTEM PERMEASE PROTEIN DDPC-RELATED"/>
    <property type="match status" value="1"/>
</dbReference>
<comment type="caution">
    <text evidence="4">The sequence shown here is derived from an EMBL/GenBank/DDBJ whole genome shotgun (WGS) entry which is preliminary data.</text>
</comment>
<comment type="subcellular location">
    <subcellularLocation>
        <location evidence="1">Cell membrane</location>
        <topology evidence="1">Multi-pass membrane protein</topology>
    </subcellularLocation>
</comment>
<evidence type="ECO:0000256" key="1">
    <source>
        <dbReference type="ARBA" id="ARBA00004651"/>
    </source>
</evidence>